<reference evidence="3 4" key="1">
    <citation type="journal article" date="2024" name="Appl. Environ. Microbiol.">
        <title>Pontiella agarivorans sp. nov., a novel marine anaerobic bacterium capable of degrading macroalgal polysaccharides and fixing nitrogen.</title>
        <authorList>
            <person name="Liu N."/>
            <person name="Kivenson V."/>
            <person name="Peng X."/>
            <person name="Cui Z."/>
            <person name="Lankiewicz T.S."/>
            <person name="Gosselin K.M."/>
            <person name="English C.J."/>
            <person name="Blair E.M."/>
            <person name="O'Malley M.A."/>
            <person name="Valentine D.L."/>
        </authorList>
    </citation>
    <scope>NUCLEOTIDE SEQUENCE [LARGE SCALE GENOMIC DNA]</scope>
    <source>
        <strain evidence="3 4">NLcol2</strain>
    </source>
</reference>
<evidence type="ECO:0000259" key="1">
    <source>
        <dbReference type="Pfam" id="PF01408"/>
    </source>
</evidence>
<proteinExistence type="predicted"/>
<organism evidence="3 4">
    <name type="scientific">Pontiella agarivorans</name>
    <dbReference type="NCBI Taxonomy" id="3038953"/>
    <lineage>
        <taxon>Bacteria</taxon>
        <taxon>Pseudomonadati</taxon>
        <taxon>Kiritimatiellota</taxon>
        <taxon>Kiritimatiellia</taxon>
        <taxon>Kiritimatiellales</taxon>
        <taxon>Pontiellaceae</taxon>
        <taxon>Pontiella</taxon>
    </lineage>
</organism>
<dbReference type="SUPFAM" id="SSF51735">
    <property type="entry name" value="NAD(P)-binding Rossmann-fold domains"/>
    <property type="match status" value="1"/>
</dbReference>
<dbReference type="EMBL" id="JARVCO010000012">
    <property type="protein sequence ID" value="MDZ8119843.1"/>
    <property type="molecule type" value="Genomic_DNA"/>
</dbReference>
<dbReference type="Gene3D" id="3.30.360.10">
    <property type="entry name" value="Dihydrodipicolinate Reductase, domain 2"/>
    <property type="match status" value="1"/>
</dbReference>
<dbReference type="PANTHER" id="PTHR43818:SF3">
    <property type="entry name" value="OXIDOREDUCTASE-RELATED"/>
    <property type="match status" value="1"/>
</dbReference>
<dbReference type="InterPro" id="IPR050463">
    <property type="entry name" value="Gfo/Idh/MocA_oxidrdct_glycsds"/>
</dbReference>
<evidence type="ECO:0000313" key="3">
    <source>
        <dbReference type="EMBL" id="MDZ8119843.1"/>
    </source>
</evidence>
<comment type="caution">
    <text evidence="3">The sequence shown here is derived from an EMBL/GenBank/DDBJ whole genome shotgun (WGS) entry which is preliminary data.</text>
</comment>
<dbReference type="InterPro" id="IPR036291">
    <property type="entry name" value="NAD(P)-bd_dom_sf"/>
</dbReference>
<dbReference type="PANTHER" id="PTHR43818">
    <property type="entry name" value="BCDNA.GH03377"/>
    <property type="match status" value="1"/>
</dbReference>
<gene>
    <name evidence="3" type="ORF">P9H32_14530</name>
</gene>
<dbReference type="Proteomes" id="UP001290861">
    <property type="component" value="Unassembled WGS sequence"/>
</dbReference>
<accession>A0ABU5N079</accession>
<feature type="domain" description="Gfo/Idh/MocA-like oxidoreductase bacterial type C-terminal" evidence="2">
    <location>
        <begin position="204"/>
        <end position="261"/>
    </location>
</feature>
<evidence type="ECO:0000259" key="2">
    <source>
        <dbReference type="Pfam" id="PF19051"/>
    </source>
</evidence>
<dbReference type="SUPFAM" id="SSF55347">
    <property type="entry name" value="Glyceraldehyde-3-phosphate dehydrogenase-like, C-terminal domain"/>
    <property type="match status" value="1"/>
</dbReference>
<name>A0ABU5N079_9BACT</name>
<dbReference type="Pfam" id="PF01408">
    <property type="entry name" value="GFO_IDH_MocA"/>
    <property type="match status" value="1"/>
</dbReference>
<evidence type="ECO:0000313" key="4">
    <source>
        <dbReference type="Proteomes" id="UP001290861"/>
    </source>
</evidence>
<dbReference type="InterPro" id="IPR000683">
    <property type="entry name" value="Gfo/Idh/MocA-like_OxRdtase_N"/>
</dbReference>
<sequence length="449" mass="50978">MNLNRRNALFASGAAASLSMIPGRVLGANEKVDVAWIGVGGRGPRIISNFERSGILNVVALCDVHVDNKNMQAMKAKYPNAKVYQDWRKLFDEMSNQFDAVINLTPDHQHFPISMVSMAHGKPVYTEKPLARTFQEIDLLMAAEKKYGVPTQMGNQGHSGDNYFQFKAWKEAGIIKDVTHVDAYMNKWRRWHPWGDLQAYPTGAKKPAGLDWDIWLGVTPTPNVYDPKFHPGNWRGWYQYGTGCFGDWGAHILDTIHRFLELGMPEKISATKWVQPNDLIFPLATTINFAFPARGDMPAMDIDWYDGQENLPPIPKEFAGRELKKDKPGKFIYSKDYVFQGDSHGSTLQILPYEKYRELLKAGNVPKNFGKNSDHYTNFLLACKGEEETRSPFSVSGPLSQVLVLGCLAQRLGGELHFDRETRRITNNKLADSLLKDEVRKGWEQYYKL</sequence>
<feature type="domain" description="Gfo/Idh/MocA-like oxidoreductase N-terminal" evidence="1">
    <location>
        <begin position="34"/>
        <end position="154"/>
    </location>
</feature>
<dbReference type="Gene3D" id="3.40.50.720">
    <property type="entry name" value="NAD(P)-binding Rossmann-like Domain"/>
    <property type="match status" value="1"/>
</dbReference>
<dbReference type="Pfam" id="PF19051">
    <property type="entry name" value="GFO_IDH_MocA_C2"/>
    <property type="match status" value="1"/>
</dbReference>
<dbReference type="RefSeq" id="WP_322609625.1">
    <property type="nucleotide sequence ID" value="NZ_JARVCO010000012.1"/>
</dbReference>
<protein>
    <submittedName>
        <fullName evidence="3">Gfo/Idh/MocA family oxidoreductase</fullName>
    </submittedName>
</protein>
<dbReference type="InterPro" id="IPR043906">
    <property type="entry name" value="Gfo/Idh/MocA_OxRdtase_bact_C"/>
</dbReference>
<keyword evidence="4" id="KW-1185">Reference proteome</keyword>